<protein>
    <submittedName>
        <fullName evidence="1">Uncharacterized protein</fullName>
    </submittedName>
</protein>
<proteinExistence type="predicted"/>
<keyword evidence="2" id="KW-1185">Reference proteome</keyword>
<reference evidence="1 2" key="1">
    <citation type="submission" date="2006-02" db="EMBL/GenBank/DDBJ databases">
        <authorList>
            <person name="Pinhassi J."/>
            <person name="Pedros-Alio C."/>
            <person name="Ferriera S."/>
            <person name="Johnson J."/>
            <person name="Kravitz S."/>
            <person name="Halpern A."/>
            <person name="Remington K."/>
            <person name="Beeson K."/>
            <person name="Tran B."/>
            <person name="Rogers Y.-H."/>
            <person name="Friedman R."/>
            <person name="Venter J.C."/>
        </authorList>
    </citation>
    <scope>NUCLEOTIDE SEQUENCE [LARGE SCALE GENOMIC DNA]</scope>
    <source>
        <strain evidence="1 2">MED297</strain>
    </source>
</reference>
<comment type="caution">
    <text evidence="1">The sequence shown here is derived from an EMBL/GenBank/DDBJ whole genome shotgun (WGS) entry which is preliminary data.</text>
</comment>
<evidence type="ECO:0000313" key="2">
    <source>
        <dbReference type="Proteomes" id="UP000005953"/>
    </source>
</evidence>
<evidence type="ECO:0000313" key="1">
    <source>
        <dbReference type="EMBL" id="EAR10344.1"/>
    </source>
</evidence>
<name>A4BBK9_9GAMM</name>
<gene>
    <name evidence="1" type="ORF">MED297_00945</name>
</gene>
<dbReference type="AlphaFoldDB" id="A4BBK9"/>
<dbReference type="HOGENOM" id="CLU_3172440_0_0_6"/>
<accession>A4BBK9</accession>
<sequence>MGSLLFIDLRSTQYRGFDDDVDSGKDNSVQLAKMRAIRYSDFMYGPQ</sequence>
<dbReference type="Proteomes" id="UP000005953">
    <property type="component" value="Unassembled WGS sequence"/>
</dbReference>
<organism evidence="1 2">
    <name type="scientific">Reinekea blandensis MED297</name>
    <dbReference type="NCBI Taxonomy" id="314283"/>
    <lineage>
        <taxon>Bacteria</taxon>
        <taxon>Pseudomonadati</taxon>
        <taxon>Pseudomonadota</taxon>
        <taxon>Gammaproteobacteria</taxon>
        <taxon>Oceanospirillales</taxon>
        <taxon>Saccharospirillaceae</taxon>
        <taxon>Reinekea</taxon>
    </lineage>
</organism>
<dbReference type="EMBL" id="AAOE01000004">
    <property type="protein sequence ID" value="EAR10344.1"/>
    <property type="molecule type" value="Genomic_DNA"/>
</dbReference>